<evidence type="ECO:0000256" key="8">
    <source>
        <dbReference type="ARBA" id="ARBA00022723"/>
    </source>
</evidence>
<keyword evidence="15 21" id="KW-0376">Hydrogen peroxide</keyword>
<dbReference type="EMBL" id="MLFT02000008">
    <property type="protein sequence ID" value="PHT41653.1"/>
    <property type="molecule type" value="Genomic_DNA"/>
</dbReference>
<feature type="transmembrane region" description="Helical" evidence="22">
    <location>
        <begin position="64"/>
        <end position="84"/>
    </location>
</feature>
<evidence type="ECO:0000256" key="2">
    <source>
        <dbReference type="ARBA" id="ARBA00002322"/>
    </source>
</evidence>
<feature type="active site" description="Proton acceptor" evidence="16">
    <location>
        <position position="131"/>
    </location>
</feature>
<evidence type="ECO:0000256" key="21">
    <source>
        <dbReference type="RuleBase" id="RU362060"/>
    </source>
</evidence>
<evidence type="ECO:0000256" key="3">
    <source>
        <dbReference type="ARBA" id="ARBA00006873"/>
    </source>
</evidence>
<keyword evidence="5 21" id="KW-0964">Secreted</keyword>
<keyword evidence="13 20" id="KW-1015">Disulfide bond</keyword>
<comment type="cofactor">
    <cofactor evidence="18 21">
        <name>heme b</name>
        <dbReference type="ChEBI" id="CHEBI:60344"/>
    </cofactor>
    <text evidence="18 21">Binds 1 heme b (iron(II)-protoporphyrin IX) group per subunit.</text>
</comment>
<dbReference type="PRINTS" id="PR00461">
    <property type="entry name" value="PLPEROXIDASE"/>
</dbReference>
<evidence type="ECO:0000256" key="10">
    <source>
        <dbReference type="ARBA" id="ARBA00022837"/>
    </source>
</evidence>
<dbReference type="AlphaFoldDB" id="A0A2G2W8T5"/>
<evidence type="ECO:0000256" key="14">
    <source>
        <dbReference type="ARBA" id="ARBA00023180"/>
    </source>
</evidence>
<feature type="binding site" evidence="17">
    <location>
        <position position="224"/>
    </location>
    <ligand>
        <name>substrate</name>
    </ligand>
</feature>
<keyword evidence="22" id="KW-0472">Membrane</keyword>
<evidence type="ECO:0000256" key="6">
    <source>
        <dbReference type="ARBA" id="ARBA00022559"/>
    </source>
</evidence>
<dbReference type="Pfam" id="PF00141">
    <property type="entry name" value="peroxidase"/>
    <property type="match status" value="1"/>
</dbReference>
<evidence type="ECO:0000256" key="4">
    <source>
        <dbReference type="ARBA" id="ARBA00012313"/>
    </source>
</evidence>
<keyword evidence="7 21" id="KW-0349">Heme</keyword>
<feature type="site" description="Transition state stabilizer" evidence="19">
    <location>
        <position position="127"/>
    </location>
</feature>
<dbReference type="InterPro" id="IPR002016">
    <property type="entry name" value="Haem_peroxidase"/>
</dbReference>
<feature type="domain" description="Plant heme peroxidase family profile" evidence="23">
    <location>
        <begin position="90"/>
        <end position="390"/>
    </location>
</feature>
<dbReference type="OrthoDB" id="2113341at2759"/>
<sequence>MYIYIYIYMVTQVNRCTTQKSPANSLFSLHLLLFFSFFVLPILEPKKIYICTLRIHCTYPIKHFTLSSLKMVLVFFIVILSHLAEISQGELRVGFYNRRCPTAETIVSNVVRQVAASNQNIAPVLLRLHFHDCFVQGCDGSILIENGANGERHAFGHQGVGGFEVIERAKAEIEAVCPGIVSCADIVALAARDAVVLANGPSYEVETGRRDGMISNLSLADNMPEVSESIQILKAKFSQKGLSEKDLVVLSAAHTIGTTACFFMTDRLYNFSPGGGSDPSIDPSFLPVLMASCPRNGDVNARLPMDRGSSGEFDDNILQNVRSGFAVLRSDASLYEDVETRNIVDSYFGIFSPFFGTSFEDDFANAMVKMGRIDVLTGLKGRIRRQCSTF</sequence>
<dbReference type="FunFam" id="1.10.520.10:FF:000008">
    <property type="entry name" value="Peroxidase"/>
    <property type="match status" value="1"/>
</dbReference>
<evidence type="ECO:0000256" key="17">
    <source>
        <dbReference type="PIRSR" id="PIRSR600823-2"/>
    </source>
</evidence>
<keyword evidence="12 18" id="KW-0408">Iron</keyword>
<evidence type="ECO:0000313" key="24">
    <source>
        <dbReference type="EMBL" id="PHT41653.1"/>
    </source>
</evidence>
<dbReference type="InterPro" id="IPR010255">
    <property type="entry name" value="Haem_peroxidase_sf"/>
</dbReference>
<comment type="similarity">
    <text evidence="21">Belongs to the peroxidase family. Classical plant (class III) peroxidase subfamily.</text>
</comment>
<comment type="subcellular location">
    <subcellularLocation>
        <location evidence="21">Secreted</location>
    </subcellularLocation>
</comment>
<dbReference type="GO" id="GO:0005576">
    <property type="term" value="C:extracellular region"/>
    <property type="evidence" value="ECO:0007669"/>
    <property type="project" value="UniProtKB-SubCell"/>
</dbReference>
<keyword evidence="25" id="KW-1185">Reference proteome</keyword>
<feature type="disulfide bond" evidence="20">
    <location>
        <begin position="261"/>
        <end position="293"/>
    </location>
</feature>
<protein>
    <recommendedName>
        <fullName evidence="4 21">Peroxidase</fullName>
        <ecNumber evidence="4 21">1.11.1.7</ecNumber>
    </recommendedName>
</protein>
<feature type="binding site" evidence="18">
    <location>
        <position position="255"/>
    </location>
    <ligand>
        <name>Ca(2+)</name>
        <dbReference type="ChEBI" id="CHEBI:29108"/>
        <label>2</label>
    </ligand>
</feature>
<dbReference type="Proteomes" id="UP000224567">
    <property type="component" value="Unassembled WGS sequence"/>
</dbReference>
<feature type="binding site" evidence="18">
    <location>
        <position position="141"/>
    </location>
    <ligand>
        <name>Ca(2+)</name>
        <dbReference type="ChEBI" id="CHEBI:29108"/>
        <label>1</label>
    </ligand>
</feature>
<keyword evidence="8 18" id="KW-0479">Metal-binding</keyword>
<evidence type="ECO:0000256" key="1">
    <source>
        <dbReference type="ARBA" id="ARBA00000189"/>
    </source>
</evidence>
<feature type="binding site" evidence="18">
    <location>
        <position position="135"/>
    </location>
    <ligand>
        <name>Ca(2+)</name>
        <dbReference type="ChEBI" id="CHEBI:29108"/>
        <label>1</label>
    </ligand>
</feature>
<comment type="similarity">
    <text evidence="3">Belongs to the peroxidase family. Ascorbate peroxidase subfamily.</text>
</comment>
<dbReference type="GO" id="GO:0046872">
    <property type="term" value="F:metal ion binding"/>
    <property type="evidence" value="ECO:0007669"/>
    <property type="project" value="UniProtKB-UniRule"/>
</dbReference>
<accession>A0A2G2W8T5</accession>
<feature type="binding site" evidence="18">
    <location>
        <position position="137"/>
    </location>
    <ligand>
        <name>Ca(2+)</name>
        <dbReference type="ChEBI" id="CHEBI:29108"/>
        <label>1</label>
    </ligand>
</feature>
<keyword evidence="10 18" id="KW-0106">Calcium</keyword>
<dbReference type="GO" id="GO:0140825">
    <property type="term" value="F:lactoperoxidase activity"/>
    <property type="evidence" value="ECO:0007669"/>
    <property type="project" value="UniProtKB-EC"/>
</dbReference>
<evidence type="ECO:0000256" key="18">
    <source>
        <dbReference type="PIRSR" id="PIRSR600823-3"/>
    </source>
</evidence>
<dbReference type="Gene3D" id="1.10.520.10">
    <property type="match status" value="1"/>
</dbReference>
<dbReference type="InterPro" id="IPR000823">
    <property type="entry name" value="Peroxidase_pln"/>
</dbReference>
<gene>
    <name evidence="24" type="ORF">CQW23_20507</name>
</gene>
<name>A0A2G2W8T5_CAPBA</name>
<reference evidence="25" key="2">
    <citation type="journal article" date="2017" name="J. Anim. Genet.">
        <title>Multiple reference genome sequences of hot pepper reveal the massive evolution of plant disease resistance genes by retroduplication.</title>
        <authorList>
            <person name="Kim S."/>
            <person name="Park J."/>
            <person name="Yeom S.-I."/>
            <person name="Kim Y.-M."/>
            <person name="Seo E."/>
            <person name="Kim K.-T."/>
            <person name="Kim M.-S."/>
            <person name="Lee J.M."/>
            <person name="Cheong K."/>
            <person name="Shin H.-S."/>
            <person name="Kim S.-B."/>
            <person name="Han K."/>
            <person name="Lee J."/>
            <person name="Park M."/>
            <person name="Lee H.-A."/>
            <person name="Lee H.-Y."/>
            <person name="Lee Y."/>
            <person name="Oh S."/>
            <person name="Lee J.H."/>
            <person name="Choi E."/>
            <person name="Choi E."/>
            <person name="Lee S.E."/>
            <person name="Jeon J."/>
            <person name="Kim H."/>
            <person name="Choi G."/>
            <person name="Song H."/>
            <person name="Lee J."/>
            <person name="Lee S.-C."/>
            <person name="Kwon J.-K."/>
            <person name="Lee H.-Y."/>
            <person name="Koo N."/>
            <person name="Hong Y."/>
            <person name="Kim R.W."/>
            <person name="Kang W.-H."/>
            <person name="Huh J.H."/>
            <person name="Kang B.-C."/>
            <person name="Yang T.-J."/>
            <person name="Lee Y.-H."/>
            <person name="Bennetzen J.L."/>
            <person name="Choi D."/>
        </authorList>
    </citation>
    <scope>NUCLEOTIDE SEQUENCE [LARGE SCALE GENOMIC DNA]</scope>
    <source>
        <strain evidence="25">cv. PBC81</strain>
    </source>
</reference>
<feature type="binding site" evidence="18">
    <location>
        <position position="132"/>
    </location>
    <ligand>
        <name>Ca(2+)</name>
        <dbReference type="ChEBI" id="CHEBI:29108"/>
        <label>1</label>
    </ligand>
</feature>
<dbReference type="InterPro" id="IPR033905">
    <property type="entry name" value="Secretory_peroxidase"/>
</dbReference>
<feature type="binding site" description="axial binding residue" evidence="18">
    <location>
        <position position="254"/>
    </location>
    <ligand>
        <name>heme b</name>
        <dbReference type="ChEBI" id="CHEBI:60344"/>
    </ligand>
    <ligandPart>
        <name>Fe</name>
        <dbReference type="ChEBI" id="CHEBI:18248"/>
    </ligandPart>
</feature>
<comment type="function">
    <text evidence="2">Removal of H(2)O(2), oxidation of toxic reductants, biosynthesis and degradation of lignin, suberization, auxin catabolism, response to environmental stresses such as wounding, pathogen attack and oxidative stress. These functions might be dependent on each isozyme/isoform in each plant tissue.</text>
</comment>
<feature type="disulfide bond" evidence="20">
    <location>
        <begin position="133"/>
        <end position="138"/>
    </location>
</feature>
<feature type="binding site" evidence="18">
    <location>
        <position position="306"/>
    </location>
    <ligand>
        <name>Ca(2+)</name>
        <dbReference type="ChEBI" id="CHEBI:29108"/>
        <label>2</label>
    </ligand>
</feature>
<organism evidence="24 25">
    <name type="scientific">Capsicum baccatum</name>
    <name type="common">Peruvian pepper</name>
    <dbReference type="NCBI Taxonomy" id="33114"/>
    <lineage>
        <taxon>Eukaryota</taxon>
        <taxon>Viridiplantae</taxon>
        <taxon>Streptophyta</taxon>
        <taxon>Embryophyta</taxon>
        <taxon>Tracheophyta</taxon>
        <taxon>Spermatophyta</taxon>
        <taxon>Magnoliopsida</taxon>
        <taxon>eudicotyledons</taxon>
        <taxon>Gunneridae</taxon>
        <taxon>Pentapetalae</taxon>
        <taxon>asterids</taxon>
        <taxon>lamiids</taxon>
        <taxon>Solanales</taxon>
        <taxon>Solanaceae</taxon>
        <taxon>Solanoideae</taxon>
        <taxon>Capsiceae</taxon>
        <taxon>Capsicum</taxon>
    </lineage>
</organism>
<dbReference type="PROSITE" id="PS00435">
    <property type="entry name" value="PEROXIDASE_1"/>
    <property type="match status" value="1"/>
</dbReference>
<comment type="caution">
    <text evidence="24">The sequence shown here is derived from an EMBL/GenBank/DDBJ whole genome shotgun (WGS) entry which is preliminary data.</text>
</comment>
<evidence type="ECO:0000256" key="5">
    <source>
        <dbReference type="ARBA" id="ARBA00022525"/>
    </source>
</evidence>
<dbReference type="EC" id="1.11.1.7" evidence="4 21"/>
<comment type="catalytic activity">
    <reaction evidence="1 21">
        <text>2 a phenolic donor + H2O2 = 2 a phenolic radical donor + 2 H2O</text>
        <dbReference type="Rhea" id="RHEA:56136"/>
        <dbReference type="ChEBI" id="CHEBI:15377"/>
        <dbReference type="ChEBI" id="CHEBI:16240"/>
        <dbReference type="ChEBI" id="CHEBI:139520"/>
        <dbReference type="ChEBI" id="CHEBI:139521"/>
        <dbReference type="EC" id="1.11.1.7"/>
    </reaction>
</comment>
<dbReference type="InterPro" id="IPR019794">
    <property type="entry name" value="Peroxidases_AS"/>
</dbReference>
<dbReference type="GO" id="GO:0042744">
    <property type="term" value="P:hydrogen peroxide catabolic process"/>
    <property type="evidence" value="ECO:0007669"/>
    <property type="project" value="UniProtKB-KW"/>
</dbReference>
<evidence type="ECO:0000259" key="23">
    <source>
        <dbReference type="PROSITE" id="PS50873"/>
    </source>
</evidence>
<dbReference type="Gene3D" id="1.10.420.10">
    <property type="entry name" value="Peroxidase, domain 2"/>
    <property type="match status" value="1"/>
</dbReference>
<evidence type="ECO:0000256" key="9">
    <source>
        <dbReference type="ARBA" id="ARBA00022729"/>
    </source>
</evidence>
<evidence type="ECO:0000256" key="11">
    <source>
        <dbReference type="ARBA" id="ARBA00023002"/>
    </source>
</evidence>
<keyword evidence="11 21" id="KW-0560">Oxidoreductase</keyword>
<dbReference type="PRINTS" id="PR00458">
    <property type="entry name" value="PEROXIDASE"/>
</dbReference>
<evidence type="ECO:0000256" key="20">
    <source>
        <dbReference type="PIRSR" id="PIRSR600823-5"/>
    </source>
</evidence>
<dbReference type="CDD" id="cd00693">
    <property type="entry name" value="secretory_peroxidase"/>
    <property type="match status" value="1"/>
</dbReference>
<proteinExistence type="inferred from homology"/>
<feature type="disulfide bond" evidence="20">
    <location>
        <begin position="183"/>
        <end position="387"/>
    </location>
</feature>
<evidence type="ECO:0000256" key="22">
    <source>
        <dbReference type="SAM" id="Phobius"/>
    </source>
</evidence>
<feature type="transmembrane region" description="Helical" evidence="22">
    <location>
        <begin position="25"/>
        <end position="43"/>
    </location>
</feature>
<dbReference type="GO" id="GO:0020037">
    <property type="term" value="F:heme binding"/>
    <property type="evidence" value="ECO:0007669"/>
    <property type="project" value="UniProtKB-UniRule"/>
</dbReference>
<dbReference type="PROSITE" id="PS50873">
    <property type="entry name" value="PEROXIDASE_4"/>
    <property type="match status" value="1"/>
</dbReference>
<keyword evidence="22" id="KW-1133">Transmembrane helix</keyword>
<reference evidence="24 25" key="1">
    <citation type="journal article" date="2017" name="Genome Biol.">
        <title>New reference genome sequences of hot pepper reveal the massive evolution of plant disease-resistance genes by retroduplication.</title>
        <authorList>
            <person name="Kim S."/>
            <person name="Park J."/>
            <person name="Yeom S.I."/>
            <person name="Kim Y.M."/>
            <person name="Seo E."/>
            <person name="Kim K.T."/>
            <person name="Kim M.S."/>
            <person name="Lee J.M."/>
            <person name="Cheong K."/>
            <person name="Shin H.S."/>
            <person name="Kim S.B."/>
            <person name="Han K."/>
            <person name="Lee J."/>
            <person name="Park M."/>
            <person name="Lee H.A."/>
            <person name="Lee H.Y."/>
            <person name="Lee Y."/>
            <person name="Oh S."/>
            <person name="Lee J.H."/>
            <person name="Choi E."/>
            <person name="Choi E."/>
            <person name="Lee S.E."/>
            <person name="Jeon J."/>
            <person name="Kim H."/>
            <person name="Choi G."/>
            <person name="Song H."/>
            <person name="Lee J."/>
            <person name="Lee S.C."/>
            <person name="Kwon J.K."/>
            <person name="Lee H.Y."/>
            <person name="Koo N."/>
            <person name="Hong Y."/>
            <person name="Kim R.W."/>
            <person name="Kang W.H."/>
            <person name="Huh J.H."/>
            <person name="Kang B.C."/>
            <person name="Yang T.J."/>
            <person name="Lee Y.H."/>
            <person name="Bennetzen J.L."/>
            <person name="Choi D."/>
        </authorList>
    </citation>
    <scope>NUCLEOTIDE SEQUENCE [LARGE SCALE GENOMIC DNA]</scope>
    <source>
        <strain evidence="25">cv. PBC81</strain>
    </source>
</reference>
<evidence type="ECO:0000313" key="25">
    <source>
        <dbReference type="Proteomes" id="UP000224567"/>
    </source>
</evidence>
<keyword evidence="9" id="KW-0732">Signal</keyword>
<evidence type="ECO:0000256" key="13">
    <source>
        <dbReference type="ARBA" id="ARBA00023157"/>
    </source>
</evidence>
<keyword evidence="14" id="KW-0325">Glycoprotein</keyword>
<dbReference type="GO" id="GO:0006979">
    <property type="term" value="P:response to oxidative stress"/>
    <property type="evidence" value="ECO:0007669"/>
    <property type="project" value="UniProtKB-UniRule"/>
</dbReference>
<feature type="binding site" evidence="18">
    <location>
        <position position="151"/>
    </location>
    <ligand>
        <name>Ca(2+)</name>
        <dbReference type="ChEBI" id="CHEBI:29108"/>
        <label>1</label>
    </ligand>
</feature>
<dbReference type="STRING" id="33114.A0A2G2W8T5"/>
<keyword evidence="6 21" id="KW-0575">Peroxidase</keyword>
<evidence type="ECO:0000256" key="15">
    <source>
        <dbReference type="ARBA" id="ARBA00023324"/>
    </source>
</evidence>
<feature type="binding site" evidence="18">
    <location>
        <position position="139"/>
    </location>
    <ligand>
        <name>Ca(2+)</name>
        <dbReference type="ChEBI" id="CHEBI:29108"/>
        <label>1</label>
    </ligand>
</feature>
<evidence type="ECO:0000256" key="7">
    <source>
        <dbReference type="ARBA" id="ARBA00022617"/>
    </source>
</evidence>
<evidence type="ECO:0000256" key="16">
    <source>
        <dbReference type="PIRSR" id="PIRSR600823-1"/>
    </source>
</evidence>
<dbReference type="PROSITE" id="PS00436">
    <property type="entry name" value="PEROXIDASE_2"/>
    <property type="match status" value="1"/>
</dbReference>
<feature type="binding site" evidence="18">
    <location>
        <position position="314"/>
    </location>
    <ligand>
        <name>Ca(2+)</name>
        <dbReference type="ChEBI" id="CHEBI:29108"/>
        <label>2</label>
    </ligand>
</feature>
<evidence type="ECO:0000256" key="12">
    <source>
        <dbReference type="ARBA" id="ARBA00023004"/>
    </source>
</evidence>
<comment type="cofactor">
    <cofactor evidence="18 21">
        <name>Ca(2+)</name>
        <dbReference type="ChEBI" id="CHEBI:29108"/>
    </cofactor>
    <text evidence="18 21">Binds 2 calcium ions per subunit.</text>
</comment>
<keyword evidence="22" id="KW-0812">Transmembrane</keyword>
<dbReference type="FunFam" id="1.10.420.10:FF:000010">
    <property type="entry name" value="Peroxidase"/>
    <property type="match status" value="1"/>
</dbReference>
<feature type="disulfide bond" evidence="20">
    <location>
        <begin position="100"/>
        <end position="177"/>
    </location>
</feature>
<dbReference type="SUPFAM" id="SSF48113">
    <property type="entry name" value="Heme-dependent peroxidases"/>
    <property type="match status" value="1"/>
</dbReference>
<dbReference type="PANTHER" id="PTHR31235">
    <property type="entry name" value="PEROXIDASE 25-RELATED"/>
    <property type="match status" value="1"/>
</dbReference>
<evidence type="ECO:0000256" key="19">
    <source>
        <dbReference type="PIRSR" id="PIRSR600823-4"/>
    </source>
</evidence>
<dbReference type="InterPro" id="IPR019793">
    <property type="entry name" value="Peroxidases_heam-ligand_BS"/>
</dbReference>